<dbReference type="GO" id="GO:0016787">
    <property type="term" value="F:hydrolase activity"/>
    <property type="evidence" value="ECO:0007669"/>
    <property type="project" value="UniProtKB-KW"/>
</dbReference>
<accession>A0A1J7C5V5</accession>
<comment type="caution">
    <text evidence="2">The sequence shown here is derived from an EMBL/GenBank/DDBJ whole genome shotgun (WGS) entry which is preliminary data.</text>
</comment>
<evidence type="ECO:0000313" key="3">
    <source>
        <dbReference type="Proteomes" id="UP000243342"/>
    </source>
</evidence>
<dbReference type="InterPro" id="IPR050228">
    <property type="entry name" value="Carboxylesterase_BioH"/>
</dbReference>
<dbReference type="Proteomes" id="UP000243342">
    <property type="component" value="Unassembled WGS sequence"/>
</dbReference>
<dbReference type="Gene3D" id="3.40.50.1820">
    <property type="entry name" value="alpha/beta hydrolase"/>
    <property type="match status" value="1"/>
</dbReference>
<evidence type="ECO:0000313" key="2">
    <source>
        <dbReference type="EMBL" id="OIV36916.1"/>
    </source>
</evidence>
<dbReference type="STRING" id="1428644.BIV57_13705"/>
<name>A0A1J7C5V5_9ACTN</name>
<reference evidence="2 3" key="1">
    <citation type="submission" date="2016-10" db="EMBL/GenBank/DDBJ databases">
        <title>Genome sequence of Streptomyces gilvigriseus MUSC 26.</title>
        <authorList>
            <person name="Lee L.-H."/>
            <person name="Ser H.-L."/>
        </authorList>
    </citation>
    <scope>NUCLEOTIDE SEQUENCE [LARGE SCALE GENOMIC DNA]</scope>
    <source>
        <strain evidence="2 3">MUSC 26</strain>
    </source>
</reference>
<dbReference type="AlphaFoldDB" id="A0A1J7C5V5"/>
<keyword evidence="3" id="KW-1185">Reference proteome</keyword>
<protein>
    <submittedName>
        <fullName evidence="2">Alpha/beta hydrolase</fullName>
    </submittedName>
</protein>
<evidence type="ECO:0000259" key="1">
    <source>
        <dbReference type="Pfam" id="PF12697"/>
    </source>
</evidence>
<feature type="domain" description="AB hydrolase-1" evidence="1">
    <location>
        <begin position="40"/>
        <end position="270"/>
    </location>
</feature>
<dbReference type="PANTHER" id="PTHR43194:SF2">
    <property type="entry name" value="PEROXISOMAL MEMBRANE PROTEIN LPX1"/>
    <property type="match status" value="1"/>
</dbReference>
<sequence>MSRPPTLVLPVGARAGWVKTGRGRFAAHVVEPSAPVGTAVLVPGFTGSKEDFIALLAPLAEGGLRVVAVDPRGQWETPGAGDAAGYAMAELAADLAAIAEAVGGGRPVDLLGHSFGGLVAREAVLRDSAPWRSLTLMSSGPAGVDAGDAAKLTMLIDALRGGVDLETIWGFMREGEAGEESEIDAFLHRRWLGNDPLCLQVTGRQLRDAPDRVDALAAVPLPKLVLSGEADDAWPVPWQSAMAERLHAERGIVAGAGHSPNADRPAETAALLLRFWGAQHPRN</sequence>
<dbReference type="Pfam" id="PF12697">
    <property type="entry name" value="Abhydrolase_6"/>
    <property type="match status" value="1"/>
</dbReference>
<proteinExistence type="predicted"/>
<dbReference type="EMBL" id="MLCF01000069">
    <property type="protein sequence ID" value="OIV36916.1"/>
    <property type="molecule type" value="Genomic_DNA"/>
</dbReference>
<keyword evidence="2" id="KW-0378">Hydrolase</keyword>
<dbReference type="InterPro" id="IPR029058">
    <property type="entry name" value="AB_hydrolase_fold"/>
</dbReference>
<dbReference type="RefSeq" id="WP_071657119.1">
    <property type="nucleotide sequence ID" value="NZ_MLCF01000069.1"/>
</dbReference>
<gene>
    <name evidence="2" type="ORF">BIV57_13705</name>
</gene>
<dbReference type="InterPro" id="IPR000073">
    <property type="entry name" value="AB_hydrolase_1"/>
</dbReference>
<dbReference type="SUPFAM" id="SSF53474">
    <property type="entry name" value="alpha/beta-Hydrolases"/>
    <property type="match status" value="1"/>
</dbReference>
<dbReference type="OrthoDB" id="3211023at2"/>
<dbReference type="PANTHER" id="PTHR43194">
    <property type="entry name" value="HYDROLASE ALPHA/BETA FOLD FAMILY"/>
    <property type="match status" value="1"/>
</dbReference>
<organism evidence="2 3">
    <name type="scientific">Mangrovactinospora gilvigrisea</name>
    <dbReference type="NCBI Taxonomy" id="1428644"/>
    <lineage>
        <taxon>Bacteria</taxon>
        <taxon>Bacillati</taxon>
        <taxon>Actinomycetota</taxon>
        <taxon>Actinomycetes</taxon>
        <taxon>Kitasatosporales</taxon>
        <taxon>Streptomycetaceae</taxon>
        <taxon>Mangrovactinospora</taxon>
    </lineage>
</organism>